<dbReference type="AlphaFoldDB" id="A0A9R1WMG9"/>
<organism evidence="3 4">
    <name type="scientific">Lactuca sativa</name>
    <name type="common">Garden lettuce</name>
    <dbReference type="NCBI Taxonomy" id="4236"/>
    <lineage>
        <taxon>Eukaryota</taxon>
        <taxon>Viridiplantae</taxon>
        <taxon>Streptophyta</taxon>
        <taxon>Embryophyta</taxon>
        <taxon>Tracheophyta</taxon>
        <taxon>Spermatophyta</taxon>
        <taxon>Magnoliopsida</taxon>
        <taxon>eudicotyledons</taxon>
        <taxon>Gunneridae</taxon>
        <taxon>Pentapetalae</taxon>
        <taxon>asterids</taxon>
        <taxon>campanulids</taxon>
        <taxon>Asterales</taxon>
        <taxon>Asteraceae</taxon>
        <taxon>Cichorioideae</taxon>
        <taxon>Cichorieae</taxon>
        <taxon>Lactucinae</taxon>
        <taxon>Lactuca</taxon>
    </lineage>
</organism>
<dbReference type="Proteomes" id="UP000235145">
    <property type="component" value="Unassembled WGS sequence"/>
</dbReference>
<feature type="chain" id="PRO_5040455296" description="DUF7746 domain-containing protein" evidence="1">
    <location>
        <begin position="23"/>
        <end position="189"/>
    </location>
</feature>
<dbReference type="EMBL" id="NBSK02000001">
    <property type="protein sequence ID" value="KAJ0227990.1"/>
    <property type="molecule type" value="Genomic_DNA"/>
</dbReference>
<keyword evidence="4" id="KW-1185">Reference proteome</keyword>
<comment type="caution">
    <text evidence="3">The sequence shown here is derived from an EMBL/GenBank/DDBJ whole genome shotgun (WGS) entry which is preliminary data.</text>
</comment>
<evidence type="ECO:0000313" key="3">
    <source>
        <dbReference type="EMBL" id="KAJ0227990.1"/>
    </source>
</evidence>
<dbReference type="PANTHER" id="PTHR48434">
    <property type="entry name" value="(RAPE) HYPOTHETICAL PROTEIN"/>
    <property type="match status" value="1"/>
</dbReference>
<dbReference type="InterPro" id="IPR056648">
    <property type="entry name" value="DUF7746"/>
</dbReference>
<feature type="domain" description="DUF7746" evidence="2">
    <location>
        <begin position="16"/>
        <end position="51"/>
    </location>
</feature>
<evidence type="ECO:0000259" key="2">
    <source>
        <dbReference type="Pfam" id="PF24925"/>
    </source>
</evidence>
<proteinExistence type="predicted"/>
<accession>A0A9R1WMG9</accession>
<keyword evidence="1" id="KW-0732">Signal</keyword>
<dbReference type="PANTHER" id="PTHR48434:SF1">
    <property type="entry name" value="(RAPE) HYPOTHETICAL PROTEIN"/>
    <property type="match status" value="1"/>
</dbReference>
<protein>
    <recommendedName>
        <fullName evidence="2">DUF7746 domain-containing protein</fullName>
    </recommendedName>
</protein>
<evidence type="ECO:0000256" key="1">
    <source>
        <dbReference type="SAM" id="SignalP"/>
    </source>
</evidence>
<sequence length="189" mass="22290">MFNLKNELFNLIVFNMMEMTMAANAYKAHNNTQLQIVNIITSGFTGTLKEFEYMLQFTMLFKVPWIMSWTFHYQEAKDSSPPWLNRQFRSKWWDKMKFSQANEQAVIKHYQEIYIQKPEVEATFINSLPQSDVNLIARIKDVVTSSPEELQKLLQEIRQTPSVSDDSLKSIKNGLFQDVQDPFDDPYQE</sequence>
<name>A0A9R1WMG9_LACSA</name>
<reference evidence="3 4" key="1">
    <citation type="journal article" date="2017" name="Nat. Commun.">
        <title>Genome assembly with in vitro proximity ligation data and whole-genome triplication in lettuce.</title>
        <authorList>
            <person name="Reyes-Chin-Wo S."/>
            <person name="Wang Z."/>
            <person name="Yang X."/>
            <person name="Kozik A."/>
            <person name="Arikit S."/>
            <person name="Song C."/>
            <person name="Xia L."/>
            <person name="Froenicke L."/>
            <person name="Lavelle D.O."/>
            <person name="Truco M.J."/>
            <person name="Xia R."/>
            <person name="Zhu S."/>
            <person name="Xu C."/>
            <person name="Xu H."/>
            <person name="Xu X."/>
            <person name="Cox K."/>
            <person name="Korf I."/>
            <person name="Meyers B.C."/>
            <person name="Michelmore R.W."/>
        </authorList>
    </citation>
    <scope>NUCLEOTIDE SEQUENCE [LARGE SCALE GENOMIC DNA]</scope>
    <source>
        <strain evidence="4">cv. Salinas</strain>
        <tissue evidence="3">Seedlings</tissue>
    </source>
</reference>
<gene>
    <name evidence="3" type="ORF">LSAT_V11C100035870</name>
</gene>
<feature type="signal peptide" evidence="1">
    <location>
        <begin position="1"/>
        <end position="22"/>
    </location>
</feature>
<evidence type="ECO:0000313" key="4">
    <source>
        <dbReference type="Proteomes" id="UP000235145"/>
    </source>
</evidence>
<dbReference type="Pfam" id="PF24925">
    <property type="entry name" value="DUF7746"/>
    <property type="match status" value="1"/>
</dbReference>